<comment type="function">
    <text evidence="12">Catalyzes the formation of phosphatidylethanolamine (PtdEtn) from phosphatidylserine (PtdSer).</text>
</comment>
<dbReference type="EC" id="4.1.1.65" evidence="12"/>
<proteinExistence type="inferred from homology"/>
<feature type="chain" id="PRO_5023372963" description="Phosphatidylserine decarboxylase beta chain" evidence="12">
    <location>
        <begin position="1"/>
        <end position="250"/>
    </location>
</feature>
<keyword evidence="11 12" id="KW-0670">Pyruvate</keyword>
<keyword evidence="5 12" id="KW-0443">Lipid metabolism</keyword>
<evidence type="ECO:0000313" key="14">
    <source>
        <dbReference type="Proteomes" id="UP000276634"/>
    </source>
</evidence>
<comment type="similarity">
    <text evidence="12">Belongs to the phosphatidylserine decarboxylase family. PSD-B subfamily. Prokaryotic type I sub-subfamily.</text>
</comment>
<evidence type="ECO:0000256" key="12">
    <source>
        <dbReference type="HAMAP-Rule" id="MF_00662"/>
    </source>
</evidence>
<keyword evidence="7 12" id="KW-0865">Zymogen</keyword>
<dbReference type="EMBL" id="RJVI01000002">
    <property type="protein sequence ID" value="ROR32761.1"/>
    <property type="molecule type" value="Genomic_DNA"/>
</dbReference>
<comment type="catalytic activity">
    <reaction evidence="12">
        <text>a 1,2-diacyl-sn-glycero-3-phospho-L-serine + H(+) = a 1,2-diacyl-sn-glycero-3-phosphoethanolamine + CO2</text>
        <dbReference type="Rhea" id="RHEA:20828"/>
        <dbReference type="ChEBI" id="CHEBI:15378"/>
        <dbReference type="ChEBI" id="CHEBI:16526"/>
        <dbReference type="ChEBI" id="CHEBI:57262"/>
        <dbReference type="ChEBI" id="CHEBI:64612"/>
        <dbReference type="EC" id="4.1.1.65"/>
    </reaction>
</comment>
<comment type="pathway">
    <text evidence="1">Lipid metabolism.</text>
</comment>
<evidence type="ECO:0000256" key="8">
    <source>
        <dbReference type="ARBA" id="ARBA00023209"/>
    </source>
</evidence>
<keyword evidence="2 12" id="KW-1003">Cell membrane</keyword>
<accession>A0A3N1Y2J6</accession>
<dbReference type="Pfam" id="PF02666">
    <property type="entry name" value="PS_Dcarbxylase"/>
    <property type="match status" value="1"/>
</dbReference>
<evidence type="ECO:0000256" key="1">
    <source>
        <dbReference type="ARBA" id="ARBA00005189"/>
    </source>
</evidence>
<evidence type="ECO:0000256" key="7">
    <source>
        <dbReference type="ARBA" id="ARBA00023145"/>
    </source>
</evidence>
<evidence type="ECO:0000313" key="13">
    <source>
        <dbReference type="EMBL" id="ROR32761.1"/>
    </source>
</evidence>
<name>A0A3N1Y2J6_9GAMM</name>
<dbReference type="InterPro" id="IPR003817">
    <property type="entry name" value="PS_Dcarbxylase"/>
</dbReference>
<keyword evidence="3 12" id="KW-0444">Lipid biosynthesis</keyword>
<comment type="caution">
    <text evidence="13">The sequence shown here is derived from an EMBL/GenBank/DDBJ whole genome shotgun (WGS) entry which is preliminary data.</text>
</comment>
<evidence type="ECO:0000256" key="4">
    <source>
        <dbReference type="ARBA" id="ARBA00022793"/>
    </source>
</evidence>
<comment type="cofactor">
    <cofactor evidence="12">
        <name>pyruvate</name>
        <dbReference type="ChEBI" id="CHEBI:15361"/>
    </cofactor>
    <text evidence="12">Binds 1 pyruvoyl group covalently per subunit.</text>
</comment>
<protein>
    <recommendedName>
        <fullName evidence="12">Phosphatidylserine decarboxylase proenzyme</fullName>
        <ecNumber evidence="12">4.1.1.65</ecNumber>
    </recommendedName>
    <component>
        <recommendedName>
            <fullName evidence="12">Phosphatidylserine decarboxylase alpha chain</fullName>
        </recommendedName>
    </component>
    <component>
        <recommendedName>
            <fullName evidence="12">Phosphatidylserine decarboxylase beta chain</fullName>
        </recommendedName>
    </component>
</protein>
<reference evidence="13 14" key="1">
    <citation type="submission" date="2018-11" db="EMBL/GenBank/DDBJ databases">
        <title>Genomic Encyclopedia of Type Strains, Phase IV (KMG-IV): sequencing the most valuable type-strain genomes for metagenomic binning, comparative biology and taxonomic classification.</title>
        <authorList>
            <person name="Goeker M."/>
        </authorList>
    </citation>
    <scope>NUCLEOTIDE SEQUENCE [LARGE SCALE GENOMIC DNA]</scope>
    <source>
        <strain evidence="13 14">DSM 100275</strain>
    </source>
</reference>
<dbReference type="InterPro" id="IPR033177">
    <property type="entry name" value="PSD-B"/>
</dbReference>
<feature type="modified residue" description="Pyruvic acid (Ser); by autocatalysis" evidence="12">
    <location>
        <position position="251"/>
    </location>
</feature>
<keyword evidence="10 12" id="KW-1208">Phospholipid metabolism</keyword>
<dbReference type="RefSeq" id="WP_123401665.1">
    <property type="nucleotide sequence ID" value="NZ_RJVI01000002.1"/>
</dbReference>
<evidence type="ECO:0000256" key="6">
    <source>
        <dbReference type="ARBA" id="ARBA00023136"/>
    </source>
</evidence>
<keyword evidence="14" id="KW-1185">Reference proteome</keyword>
<dbReference type="GO" id="GO:0004609">
    <property type="term" value="F:phosphatidylserine decarboxylase activity"/>
    <property type="evidence" value="ECO:0007669"/>
    <property type="project" value="UniProtKB-UniRule"/>
</dbReference>
<dbReference type="AlphaFoldDB" id="A0A3N1Y2J6"/>
<feature type="active site" description="Charge relay system; for autoendoproteolytic cleavage activity" evidence="12">
    <location>
        <position position="149"/>
    </location>
</feature>
<organism evidence="13 14">
    <name type="scientific">Inmirania thermothiophila</name>
    <dbReference type="NCBI Taxonomy" id="1750597"/>
    <lineage>
        <taxon>Bacteria</taxon>
        <taxon>Pseudomonadati</taxon>
        <taxon>Pseudomonadota</taxon>
        <taxon>Gammaproteobacteria</taxon>
        <taxon>Chromatiales</taxon>
        <taxon>Ectothiorhodospiraceae</taxon>
        <taxon>Inmirania</taxon>
    </lineage>
</organism>
<feature type="active site" description="Charge relay system; for autoendoproteolytic cleavage activity" evidence="12">
    <location>
        <position position="251"/>
    </location>
</feature>
<keyword evidence="6 12" id="KW-0472">Membrane</keyword>
<evidence type="ECO:0000256" key="3">
    <source>
        <dbReference type="ARBA" id="ARBA00022516"/>
    </source>
</evidence>
<dbReference type="OrthoDB" id="9802030at2"/>
<dbReference type="UniPathway" id="UPA00558">
    <property type="reaction ID" value="UER00616"/>
</dbReference>
<comment type="PTM">
    <text evidence="12">Is synthesized initially as an inactive proenzyme. Formation of the active enzyme involves a self-maturation process in which the active site pyruvoyl group is generated from an internal serine residue via an autocatalytic post-translational modification. Two non-identical subunits are generated from the proenzyme in this reaction, and the pyruvate is formed at the N-terminus of the alpha chain, which is derived from the carboxyl end of the proenzyme. The autoendoproteolytic cleavage occurs by a canonical serine protease mechanism, in which the side chain hydroxyl group of the serine supplies its oxygen atom to form the C-terminus of the beta chain, while the remainder of the serine residue undergoes an oxidative deamination to produce ammonia and the pyruvoyl prosthetic group on the alpha chain. During this reaction, the Ser that is part of the protease active site of the proenzyme becomes the pyruvoyl prosthetic group, which constitutes an essential element of the active site of the mature decarboxylase.</text>
</comment>
<dbReference type="GO" id="GO:0006646">
    <property type="term" value="P:phosphatidylethanolamine biosynthetic process"/>
    <property type="evidence" value="ECO:0007669"/>
    <property type="project" value="UniProtKB-UniRule"/>
</dbReference>
<feature type="chain" id="PRO_5023372962" description="Phosphatidylserine decarboxylase alpha chain" evidence="12">
    <location>
        <begin position="251"/>
        <end position="285"/>
    </location>
</feature>
<sequence>MTAPAARLGAILQHLAPQHALTRIAGRLARAEAGPLTTAAIRAFVRAYGVDLAEAERTRAEDYATFDAFFTRRLRAGARPQDPDPRAVTSPVDGTVSQLGPVVAGRILQAKGRWYTAAELLADPARALPFRDGTFFTLYLSPRDYHRIHMPLDAEVRESVYVPGRLFSVGDGTAAAVPRLFARNERLVTMLETALGPVALVMVGAMVVGGMETPWTGPATPPHGGGLRLWQPQPRPRLARGDEAGCFHVGSTVILLFPRGAVVPALDLAPGSPVRVGRRIATARV</sequence>
<dbReference type="Proteomes" id="UP000276634">
    <property type="component" value="Unassembled WGS sequence"/>
</dbReference>
<evidence type="ECO:0000256" key="9">
    <source>
        <dbReference type="ARBA" id="ARBA00023239"/>
    </source>
</evidence>
<dbReference type="PANTHER" id="PTHR10067:SF6">
    <property type="entry name" value="PHOSPHATIDYLSERINE DECARBOXYLASE PROENZYME, MITOCHONDRIAL"/>
    <property type="match status" value="1"/>
</dbReference>
<feature type="active site" description="Schiff-base intermediate with substrate; via pyruvic acid; for decarboxylase activity" evidence="12">
    <location>
        <position position="251"/>
    </location>
</feature>
<evidence type="ECO:0000256" key="2">
    <source>
        <dbReference type="ARBA" id="ARBA00022475"/>
    </source>
</evidence>
<feature type="active site" description="Charge relay system; for autoendoproteolytic cleavage activity" evidence="12">
    <location>
        <position position="93"/>
    </location>
</feature>
<comment type="pathway">
    <text evidence="12">Phospholipid metabolism; phosphatidylethanolamine biosynthesis; phosphatidylethanolamine from CDP-diacylglycerol: step 2/2.</text>
</comment>
<keyword evidence="8 12" id="KW-0594">Phospholipid biosynthesis</keyword>
<comment type="subunit">
    <text evidence="12">Heterodimer of a large membrane-associated beta subunit and a small pyruvoyl-containing alpha subunit.</text>
</comment>
<dbReference type="InterPro" id="IPR033178">
    <property type="entry name" value="PSD_type1_pro"/>
</dbReference>
<dbReference type="NCBIfam" id="TIGR00163">
    <property type="entry name" value="PS_decarb"/>
    <property type="match status" value="1"/>
</dbReference>
<evidence type="ECO:0000256" key="10">
    <source>
        <dbReference type="ARBA" id="ARBA00023264"/>
    </source>
</evidence>
<evidence type="ECO:0000256" key="11">
    <source>
        <dbReference type="ARBA" id="ARBA00023317"/>
    </source>
</evidence>
<dbReference type="PANTHER" id="PTHR10067">
    <property type="entry name" value="PHOSPHATIDYLSERINE DECARBOXYLASE"/>
    <property type="match status" value="1"/>
</dbReference>
<keyword evidence="4 12" id="KW-0210">Decarboxylase</keyword>
<comment type="subcellular location">
    <subcellularLocation>
        <location evidence="12">Cell membrane</location>
        <topology evidence="12">Peripheral membrane protein</topology>
    </subcellularLocation>
</comment>
<dbReference type="HAMAP" id="MF_00662">
    <property type="entry name" value="PS_decarb_PSD_B_type1"/>
    <property type="match status" value="1"/>
</dbReference>
<keyword evidence="9 12" id="KW-0456">Lyase</keyword>
<feature type="site" description="Cleavage (non-hydrolytic); by autocatalysis" evidence="12">
    <location>
        <begin position="250"/>
        <end position="251"/>
    </location>
</feature>
<dbReference type="GO" id="GO:0005886">
    <property type="term" value="C:plasma membrane"/>
    <property type="evidence" value="ECO:0007669"/>
    <property type="project" value="UniProtKB-SubCell"/>
</dbReference>
<evidence type="ECO:0000256" key="5">
    <source>
        <dbReference type="ARBA" id="ARBA00023098"/>
    </source>
</evidence>
<gene>
    <name evidence="12" type="primary">psd</name>
    <name evidence="13" type="ORF">EDC57_1972</name>
</gene>